<dbReference type="InterPro" id="IPR017850">
    <property type="entry name" value="Alkaline_phosphatase_core_sf"/>
</dbReference>
<dbReference type="GO" id="GO:0005615">
    <property type="term" value="C:extracellular space"/>
    <property type="evidence" value="ECO:0007669"/>
    <property type="project" value="TreeGrafter"/>
</dbReference>
<dbReference type="Pfam" id="PF02995">
    <property type="entry name" value="DUF229"/>
    <property type="match status" value="1"/>
</dbReference>
<dbReference type="AlphaFoldDB" id="A0A835CVJ9"/>
<dbReference type="CDD" id="cd16021">
    <property type="entry name" value="ALP_like"/>
    <property type="match status" value="1"/>
</dbReference>
<dbReference type="PANTHER" id="PTHR10974:SF9">
    <property type="entry name" value="DUF229 DOMAIN CONTAINING PROTEIN-RELATED"/>
    <property type="match status" value="1"/>
</dbReference>
<evidence type="ECO:0000256" key="1">
    <source>
        <dbReference type="SAM" id="Phobius"/>
    </source>
</evidence>
<comment type="caution">
    <text evidence="2">The sequence shown here is derived from an EMBL/GenBank/DDBJ whole genome shotgun (WGS) entry which is preliminary data.</text>
</comment>
<evidence type="ECO:0000313" key="2">
    <source>
        <dbReference type="EMBL" id="KAF7994460.1"/>
    </source>
</evidence>
<reference evidence="2 3" key="1">
    <citation type="submission" date="2020-08" db="EMBL/GenBank/DDBJ databases">
        <title>Aphidius gifuensis genome sequencing and assembly.</title>
        <authorList>
            <person name="Du Z."/>
        </authorList>
    </citation>
    <scope>NUCLEOTIDE SEQUENCE [LARGE SCALE GENOMIC DNA]</scope>
    <source>
        <strain evidence="2">YNYX2018</strain>
        <tissue evidence="2">Adults</tissue>
    </source>
</reference>
<keyword evidence="1" id="KW-1133">Transmembrane helix</keyword>
<keyword evidence="1" id="KW-0812">Transmembrane</keyword>
<keyword evidence="3" id="KW-1185">Reference proteome</keyword>
<dbReference type="InterPro" id="IPR004245">
    <property type="entry name" value="DUF229"/>
</dbReference>
<sequence length="661" mass="77046">MFESKLTRYIRILLKSKKTVIILLPCFLIITLYLLSEKYDDLKNYLKDYNTLEDNHDNYLIWNSKCHMLTQSNVDPSIEQYIKKEKYESCSNIKLLSKIVRTIDDKFYLVIDKSVGDYEYDEFNCCWTPINRAVPITQTPDEDWDNKINIGYCENFKDRILIPENIEIVMITCRAGRVTKNAKLTRIIYQNIHSIINPKKVENNQLKNDNNKRKKMSILIMGLDSVSRLNFHRTMPKLSKYFHDNNWHELKGYNKIGDNTLPNLLALLTGRNQDDATKECKLNSKYGSDGCPFIWNNFKNAGYITAYGEDIPRLGTFNYKQDGFMNPPTDYYVRPYILACEKLLKSRKKFNFKYCIGPESAVDRIFNYAIDFSKTFIDKSYFGFFWTNTISHDDMNGPSSMDEHFLKMFQDVNDNGITNNTIIIFLSDHGVRWGEYLDTQIGWHENRLPFMFIKFPNSILNHNNISKSLKLNEYRLTSPYDVYQTLREILINSGGYAESSIACPTCQSLFTPVPIERGCDDAGISSHWCTCNEFQASSTNNYVALSGANAFIKHAENIAKNYQDENGNRLCAKLEIDSILKIDKIIDFNNVNQTNNIDKYFFKIQVKPGYGKFEVTISTNNYNEFYILDSEISRIDSYEKTSRCVDYGFKWFCHCLDYNSS</sequence>
<keyword evidence="1" id="KW-0472">Membrane</keyword>
<accession>A0A835CVJ9</accession>
<dbReference type="PANTHER" id="PTHR10974">
    <property type="entry name" value="FI08016P-RELATED"/>
    <property type="match status" value="1"/>
</dbReference>
<dbReference type="Gene3D" id="3.40.720.10">
    <property type="entry name" value="Alkaline Phosphatase, subunit A"/>
    <property type="match status" value="1"/>
</dbReference>
<feature type="transmembrane region" description="Helical" evidence="1">
    <location>
        <begin position="20"/>
        <end position="36"/>
    </location>
</feature>
<evidence type="ECO:0000313" key="3">
    <source>
        <dbReference type="Proteomes" id="UP000639338"/>
    </source>
</evidence>
<proteinExistence type="predicted"/>
<organism evidence="2 3">
    <name type="scientific">Aphidius gifuensis</name>
    <name type="common">Parasitoid wasp</name>
    <dbReference type="NCBI Taxonomy" id="684658"/>
    <lineage>
        <taxon>Eukaryota</taxon>
        <taxon>Metazoa</taxon>
        <taxon>Ecdysozoa</taxon>
        <taxon>Arthropoda</taxon>
        <taxon>Hexapoda</taxon>
        <taxon>Insecta</taxon>
        <taxon>Pterygota</taxon>
        <taxon>Neoptera</taxon>
        <taxon>Endopterygota</taxon>
        <taxon>Hymenoptera</taxon>
        <taxon>Apocrita</taxon>
        <taxon>Ichneumonoidea</taxon>
        <taxon>Braconidae</taxon>
        <taxon>Aphidiinae</taxon>
        <taxon>Aphidius</taxon>
    </lineage>
</organism>
<dbReference type="FunFam" id="3.40.720.10:FF:000017">
    <property type="entry name" value="Predicted protein"/>
    <property type="match status" value="1"/>
</dbReference>
<dbReference type="EMBL" id="JACMRX010000002">
    <property type="protein sequence ID" value="KAF7994460.1"/>
    <property type="molecule type" value="Genomic_DNA"/>
</dbReference>
<dbReference type="Proteomes" id="UP000639338">
    <property type="component" value="Unassembled WGS sequence"/>
</dbReference>
<dbReference type="SUPFAM" id="SSF53649">
    <property type="entry name" value="Alkaline phosphatase-like"/>
    <property type="match status" value="1"/>
</dbReference>
<dbReference type="OrthoDB" id="413313at2759"/>
<protein>
    <submittedName>
        <fullName evidence="2">Uncharacterized protein</fullName>
    </submittedName>
</protein>
<name>A0A835CVJ9_APHGI</name>
<gene>
    <name evidence="2" type="ORF">HCN44_003932</name>
</gene>